<proteinExistence type="predicted"/>
<keyword evidence="3" id="KW-1185">Reference proteome</keyword>
<accession>A0AAN7QZT3</accession>
<reference evidence="2 3" key="1">
    <citation type="journal article" date="2023" name="Hortic Res">
        <title>Pangenome of water caltrop reveals structural variations and asymmetric subgenome divergence after allopolyploidization.</title>
        <authorList>
            <person name="Zhang X."/>
            <person name="Chen Y."/>
            <person name="Wang L."/>
            <person name="Yuan Y."/>
            <person name="Fang M."/>
            <person name="Shi L."/>
            <person name="Lu R."/>
            <person name="Comes H.P."/>
            <person name="Ma Y."/>
            <person name="Chen Y."/>
            <person name="Huang G."/>
            <person name="Zhou Y."/>
            <person name="Zheng Z."/>
            <person name="Qiu Y."/>
        </authorList>
    </citation>
    <scope>NUCLEOTIDE SEQUENCE [LARGE SCALE GENOMIC DNA]</scope>
    <source>
        <strain evidence="2">F231</strain>
    </source>
</reference>
<dbReference type="Gene3D" id="1.10.10.60">
    <property type="entry name" value="Homeodomain-like"/>
    <property type="match status" value="1"/>
</dbReference>
<dbReference type="PANTHER" id="PTHR14000:SF45">
    <property type="entry name" value="FINGER CCCH DOMAIN PROTEIN, PUTATIVE (DUF3755)-RELATED"/>
    <property type="match status" value="1"/>
</dbReference>
<sequence length="347" mass="37010">MAGDQDSFWFTGGAAISHPAPMPLHHIHSDSALYSPQTVPGGCSGFLPLGATTAISPLGEIQLELLSEQQQYVLPKSSEDWGVPSYSTPSTLINDLADAAALSAFVEEELQCDSMADPLNHGFGSSSLLADKVGFNPFEDAVLPCESVASQLTGSPLSSAVAGTANFYQPAYQRTESFSTSSVTFNGSPAISGSGKAAAAFCPCPKQEPFYNYSPTGPLIENPPAISGNDPMAAMAAAAGASKAEPSERNGLNISLIWTAEEQRLLNDLCKRYGHIECNVARLAKIARMFQGKSIRDVALRIRWMEEKTSQRTKVVNSSRAHRAMRAQTRSKDYASNNPSSQPGIPY</sequence>
<evidence type="ECO:0000256" key="1">
    <source>
        <dbReference type="SAM" id="MobiDB-lite"/>
    </source>
</evidence>
<dbReference type="AlphaFoldDB" id="A0AAN7QZT3"/>
<dbReference type="EMBL" id="JAXQNO010000016">
    <property type="protein sequence ID" value="KAK4782240.1"/>
    <property type="molecule type" value="Genomic_DNA"/>
</dbReference>
<dbReference type="CDD" id="cd00167">
    <property type="entry name" value="SANT"/>
    <property type="match status" value="1"/>
</dbReference>
<name>A0AAN7QZT3_TRANT</name>
<dbReference type="PANTHER" id="PTHR14000">
    <property type="entry name" value="FINGER CCCH DOMAIN PROTEIN, PUTATIVE (DUF3755)-RELATED"/>
    <property type="match status" value="1"/>
</dbReference>
<feature type="compositionally biased region" description="Polar residues" evidence="1">
    <location>
        <begin position="334"/>
        <end position="347"/>
    </location>
</feature>
<protein>
    <submittedName>
        <fullName evidence="2">Uncharacterized protein</fullName>
    </submittedName>
</protein>
<dbReference type="Proteomes" id="UP001346149">
    <property type="component" value="Unassembled WGS sequence"/>
</dbReference>
<evidence type="ECO:0000313" key="2">
    <source>
        <dbReference type="EMBL" id="KAK4782240.1"/>
    </source>
</evidence>
<gene>
    <name evidence="2" type="ORF">SAY86_016342</name>
</gene>
<comment type="caution">
    <text evidence="2">The sequence shown here is derived from an EMBL/GenBank/DDBJ whole genome shotgun (WGS) entry which is preliminary data.</text>
</comment>
<organism evidence="2 3">
    <name type="scientific">Trapa natans</name>
    <name type="common">Water chestnut</name>
    <dbReference type="NCBI Taxonomy" id="22666"/>
    <lineage>
        <taxon>Eukaryota</taxon>
        <taxon>Viridiplantae</taxon>
        <taxon>Streptophyta</taxon>
        <taxon>Embryophyta</taxon>
        <taxon>Tracheophyta</taxon>
        <taxon>Spermatophyta</taxon>
        <taxon>Magnoliopsida</taxon>
        <taxon>eudicotyledons</taxon>
        <taxon>Gunneridae</taxon>
        <taxon>Pentapetalae</taxon>
        <taxon>rosids</taxon>
        <taxon>malvids</taxon>
        <taxon>Myrtales</taxon>
        <taxon>Lythraceae</taxon>
        <taxon>Trapa</taxon>
    </lineage>
</organism>
<dbReference type="InterPro" id="IPR001005">
    <property type="entry name" value="SANT/Myb"/>
</dbReference>
<evidence type="ECO:0000313" key="3">
    <source>
        <dbReference type="Proteomes" id="UP001346149"/>
    </source>
</evidence>
<feature type="region of interest" description="Disordered" evidence="1">
    <location>
        <begin position="313"/>
        <end position="347"/>
    </location>
</feature>